<comment type="similarity">
    <text evidence="2">Belongs to the eukaryotic RPC34/RPC39 RNA polymerase subunit family.</text>
</comment>
<dbReference type="EMBL" id="HBDZ01003650">
    <property type="protein sequence ID" value="CAD8233001.1"/>
    <property type="molecule type" value="Transcribed_RNA"/>
</dbReference>
<dbReference type="InterPro" id="IPR036390">
    <property type="entry name" value="WH_DNA-bd_sf"/>
</dbReference>
<accession>A0A7R9TEA1</accession>
<feature type="region of interest" description="Disordered" evidence="6">
    <location>
        <begin position="1"/>
        <end position="28"/>
    </location>
</feature>
<keyword evidence="3" id="KW-0240">DNA-directed RNA polymerase</keyword>
<dbReference type="FunFam" id="1.10.10.10:FF:000116">
    <property type="entry name" value="DNA-directed RNA polymerase III subunit RPC6"/>
    <property type="match status" value="1"/>
</dbReference>
<dbReference type="GO" id="GO:0005666">
    <property type="term" value="C:RNA polymerase III complex"/>
    <property type="evidence" value="ECO:0007669"/>
    <property type="project" value="InterPro"/>
</dbReference>
<dbReference type="InterPro" id="IPR007832">
    <property type="entry name" value="RNA_pol_Rpc34"/>
</dbReference>
<evidence type="ECO:0000256" key="3">
    <source>
        <dbReference type="ARBA" id="ARBA00022478"/>
    </source>
</evidence>
<keyword evidence="4" id="KW-0804">Transcription</keyword>
<dbReference type="PANTHER" id="PTHR12780">
    <property type="entry name" value="RNA POLYMERASE III DNA DIRECTED , 39KD SUBUNIT-RELATED"/>
    <property type="match status" value="1"/>
</dbReference>
<proteinExistence type="inferred from homology"/>
<feature type="compositionally biased region" description="Basic and acidic residues" evidence="6">
    <location>
        <begin position="264"/>
        <end position="291"/>
    </location>
</feature>
<evidence type="ECO:0000256" key="2">
    <source>
        <dbReference type="ARBA" id="ARBA00011038"/>
    </source>
</evidence>
<evidence type="ECO:0000313" key="7">
    <source>
        <dbReference type="EMBL" id="CAD8233001.1"/>
    </source>
</evidence>
<dbReference type="Pfam" id="PF05158">
    <property type="entry name" value="RNA_pol_Rpc34"/>
    <property type="match status" value="1"/>
</dbReference>
<feature type="region of interest" description="Disordered" evidence="6">
    <location>
        <begin position="255"/>
        <end position="291"/>
    </location>
</feature>
<dbReference type="InterPro" id="IPR036388">
    <property type="entry name" value="WH-like_DNA-bd_sf"/>
</dbReference>
<dbReference type="GO" id="GO:0006383">
    <property type="term" value="P:transcription by RNA polymerase III"/>
    <property type="evidence" value="ECO:0007669"/>
    <property type="project" value="InterPro"/>
</dbReference>
<reference evidence="7" key="1">
    <citation type="submission" date="2021-01" db="EMBL/GenBank/DDBJ databases">
        <authorList>
            <person name="Corre E."/>
            <person name="Pelletier E."/>
            <person name="Niang G."/>
            <person name="Scheremetjew M."/>
            <person name="Finn R."/>
            <person name="Kale V."/>
            <person name="Holt S."/>
            <person name="Cochrane G."/>
            <person name="Meng A."/>
            <person name="Brown T."/>
            <person name="Cohen L."/>
        </authorList>
    </citation>
    <scope>NUCLEOTIDE SEQUENCE</scope>
    <source>
        <strain evidence="7">CCMP1413</strain>
    </source>
</reference>
<comment type="subcellular location">
    <subcellularLocation>
        <location evidence="1">Nucleus</location>
    </subcellularLocation>
</comment>
<evidence type="ECO:0008006" key="8">
    <source>
        <dbReference type="Google" id="ProtNLM"/>
    </source>
</evidence>
<name>A0A7R9TEA1_9VIRI</name>
<sequence>MPPKKRVKFEVPDEKPKASAKRQRKAEEAADHAILKAIRERADGLPNADLSKATAGVCTTQAECVDAINRLLASHKIQVFKKDSSLYYKEANEEDRKKQGLGSEELLVLQIIKEHGNQGIWIRDLKARCNLQQPQVSKILKSLEGRQVIKAVKSVQSKNRKVYMLFELEPSRDITGGAWWTDHEFDLTFVTMLRDATCKLVEHSGSAGVTISDIAEQLEDREVSQVPLKPFEVREIVETLAYDDIIVAKKTPELEAKEEEDREEAVRADPSPRKRKADDAKPGHSKVDTNKEFVEDGTAFIAVPPRLRGIAANALARATALLRSPDYNQLLEETSRRTFPLKEPSPEPEPEVVIVE</sequence>
<evidence type="ECO:0000256" key="5">
    <source>
        <dbReference type="ARBA" id="ARBA00023242"/>
    </source>
</evidence>
<gene>
    <name evidence="7" type="ORF">PCOL08062_LOCUS2810</name>
</gene>
<protein>
    <recommendedName>
        <fullName evidence="8">DNA-directed RNA polymerase III subunit RPC6</fullName>
    </recommendedName>
</protein>
<dbReference type="GO" id="GO:0005737">
    <property type="term" value="C:cytoplasm"/>
    <property type="evidence" value="ECO:0007669"/>
    <property type="project" value="UniProtKB-ARBA"/>
</dbReference>
<dbReference type="GO" id="GO:0005654">
    <property type="term" value="C:nucleoplasm"/>
    <property type="evidence" value="ECO:0007669"/>
    <property type="project" value="UniProtKB-ARBA"/>
</dbReference>
<dbReference type="SUPFAM" id="SSF46785">
    <property type="entry name" value="Winged helix' DNA-binding domain"/>
    <property type="match status" value="2"/>
</dbReference>
<dbReference type="Gene3D" id="1.10.10.10">
    <property type="entry name" value="Winged helix-like DNA-binding domain superfamily/Winged helix DNA-binding domain"/>
    <property type="match status" value="2"/>
</dbReference>
<dbReference type="AlphaFoldDB" id="A0A7R9TEA1"/>
<evidence type="ECO:0000256" key="4">
    <source>
        <dbReference type="ARBA" id="ARBA00023163"/>
    </source>
</evidence>
<keyword evidence="5" id="KW-0539">Nucleus</keyword>
<evidence type="ECO:0000256" key="1">
    <source>
        <dbReference type="ARBA" id="ARBA00004123"/>
    </source>
</evidence>
<feature type="region of interest" description="Disordered" evidence="6">
    <location>
        <begin position="335"/>
        <end position="356"/>
    </location>
</feature>
<dbReference type="InterPro" id="IPR016049">
    <property type="entry name" value="RNA_pol_Rpc34-like"/>
</dbReference>
<feature type="compositionally biased region" description="Basic and acidic residues" evidence="6">
    <location>
        <begin position="8"/>
        <end position="17"/>
    </location>
</feature>
<organism evidence="7">
    <name type="scientific">Prasinoderma coloniale</name>
    <dbReference type="NCBI Taxonomy" id="156133"/>
    <lineage>
        <taxon>Eukaryota</taxon>
        <taxon>Viridiplantae</taxon>
        <taxon>Prasinodermophyta</taxon>
        <taxon>Prasinodermophyceae</taxon>
        <taxon>Prasinodermales</taxon>
        <taxon>Prasinodermaceae</taxon>
        <taxon>Prasinoderma</taxon>
    </lineage>
</organism>
<evidence type="ECO:0000256" key="6">
    <source>
        <dbReference type="SAM" id="MobiDB-lite"/>
    </source>
</evidence>